<dbReference type="EMBL" id="BAAAPB010000002">
    <property type="protein sequence ID" value="GAA1960972.1"/>
    <property type="molecule type" value="Genomic_DNA"/>
</dbReference>
<evidence type="ECO:0000313" key="8">
    <source>
        <dbReference type="Proteomes" id="UP001500571"/>
    </source>
</evidence>
<sequence>MMPEMSTLWKRANLRDRWETSPLWVRMLGSGILLAIAIYLPFVNRYPFAYIRTDLSTGGSDWSGVLTTIVIYMIVATGLNVVIGMAGLLDLGYIGFYAIGAYSVALFGSPDSPVTKWFAAHFGLSEGWSVPFVICVPIAIAIALMAGVILGAPTLRLRGDYLAIVTMGFGEIIRIISRNANGLTNGPNGVTNVPTPPGPTTATGQPFFNPIDGYRWYWLCLAILLLLIWLVRRLEYSRVGRSWLAIREDEDAAAVMGVSGFKFKLWAFAIGAAVGAIAGLLFGSKQQFVEPTGFALNLSFLFVAMVVIGGSGNVVGALFGAFLITYLPERFRFLSDARPFCFGVALVLVMILRPQGLIPNRRRARELEDRRLEAEEVATDD</sequence>
<feature type="transmembrane region" description="Helical" evidence="6">
    <location>
        <begin position="265"/>
        <end position="282"/>
    </location>
</feature>
<dbReference type="Proteomes" id="UP001500571">
    <property type="component" value="Unassembled WGS sequence"/>
</dbReference>
<evidence type="ECO:0000256" key="6">
    <source>
        <dbReference type="SAM" id="Phobius"/>
    </source>
</evidence>
<comment type="caution">
    <text evidence="7">The sequence shown here is derived from an EMBL/GenBank/DDBJ whole genome shotgun (WGS) entry which is preliminary data.</text>
</comment>
<feature type="transmembrane region" description="Helical" evidence="6">
    <location>
        <begin position="214"/>
        <end position="231"/>
    </location>
</feature>
<evidence type="ECO:0000256" key="5">
    <source>
        <dbReference type="ARBA" id="ARBA00023136"/>
    </source>
</evidence>
<feature type="transmembrane region" description="Helical" evidence="6">
    <location>
        <begin position="128"/>
        <end position="152"/>
    </location>
</feature>
<protein>
    <submittedName>
        <fullName evidence="7">Branched-chain amino acid ABC transporter permease</fullName>
    </submittedName>
</protein>
<evidence type="ECO:0000313" key="7">
    <source>
        <dbReference type="EMBL" id="GAA1960972.1"/>
    </source>
</evidence>
<dbReference type="InterPro" id="IPR001851">
    <property type="entry name" value="ABC_transp_permease"/>
</dbReference>
<comment type="subcellular location">
    <subcellularLocation>
        <location evidence="1">Cell membrane</location>
        <topology evidence="1">Multi-pass membrane protein</topology>
    </subcellularLocation>
</comment>
<keyword evidence="4 6" id="KW-1133">Transmembrane helix</keyword>
<dbReference type="PANTHER" id="PTHR30482:SF10">
    <property type="entry name" value="HIGH-AFFINITY BRANCHED-CHAIN AMINO ACID TRANSPORT PROTEIN BRAE"/>
    <property type="match status" value="1"/>
</dbReference>
<organism evidence="7 8">
    <name type="scientific">Nocardioides panacihumi</name>
    <dbReference type="NCBI Taxonomy" id="400774"/>
    <lineage>
        <taxon>Bacteria</taxon>
        <taxon>Bacillati</taxon>
        <taxon>Actinomycetota</taxon>
        <taxon>Actinomycetes</taxon>
        <taxon>Propionibacteriales</taxon>
        <taxon>Nocardioidaceae</taxon>
        <taxon>Nocardioides</taxon>
    </lineage>
</organism>
<dbReference type="PANTHER" id="PTHR30482">
    <property type="entry name" value="HIGH-AFFINITY BRANCHED-CHAIN AMINO ACID TRANSPORT SYSTEM PERMEASE"/>
    <property type="match status" value="1"/>
</dbReference>
<accession>A0ABN2QZQ4</accession>
<reference evidence="7 8" key="1">
    <citation type="journal article" date="2019" name="Int. J. Syst. Evol. Microbiol.">
        <title>The Global Catalogue of Microorganisms (GCM) 10K type strain sequencing project: providing services to taxonomists for standard genome sequencing and annotation.</title>
        <authorList>
            <consortium name="The Broad Institute Genomics Platform"/>
            <consortium name="The Broad Institute Genome Sequencing Center for Infectious Disease"/>
            <person name="Wu L."/>
            <person name="Ma J."/>
        </authorList>
    </citation>
    <scope>NUCLEOTIDE SEQUENCE [LARGE SCALE GENOMIC DNA]</scope>
    <source>
        <strain evidence="7 8">JCM 15309</strain>
    </source>
</reference>
<keyword evidence="8" id="KW-1185">Reference proteome</keyword>
<evidence type="ECO:0000256" key="4">
    <source>
        <dbReference type="ARBA" id="ARBA00022989"/>
    </source>
</evidence>
<name>A0ABN2QZQ4_9ACTN</name>
<feature type="transmembrane region" description="Helical" evidence="6">
    <location>
        <begin position="62"/>
        <end position="83"/>
    </location>
</feature>
<feature type="transmembrane region" description="Helical" evidence="6">
    <location>
        <begin position="21"/>
        <end position="42"/>
    </location>
</feature>
<proteinExistence type="predicted"/>
<dbReference type="CDD" id="cd06581">
    <property type="entry name" value="TM_PBP1_LivM_like"/>
    <property type="match status" value="1"/>
</dbReference>
<feature type="transmembrane region" description="Helical" evidence="6">
    <location>
        <begin position="294"/>
        <end position="327"/>
    </location>
</feature>
<feature type="transmembrane region" description="Helical" evidence="6">
    <location>
        <begin position="90"/>
        <end position="108"/>
    </location>
</feature>
<feature type="transmembrane region" description="Helical" evidence="6">
    <location>
        <begin position="159"/>
        <end position="177"/>
    </location>
</feature>
<keyword evidence="3 6" id="KW-0812">Transmembrane</keyword>
<dbReference type="InterPro" id="IPR043428">
    <property type="entry name" value="LivM-like"/>
</dbReference>
<evidence type="ECO:0000256" key="1">
    <source>
        <dbReference type="ARBA" id="ARBA00004651"/>
    </source>
</evidence>
<keyword evidence="5 6" id="KW-0472">Membrane</keyword>
<evidence type="ECO:0000256" key="3">
    <source>
        <dbReference type="ARBA" id="ARBA00022692"/>
    </source>
</evidence>
<keyword evidence="2" id="KW-1003">Cell membrane</keyword>
<dbReference type="Pfam" id="PF02653">
    <property type="entry name" value="BPD_transp_2"/>
    <property type="match status" value="1"/>
</dbReference>
<gene>
    <name evidence="7" type="ORF">GCM10009798_20910</name>
</gene>
<evidence type="ECO:0000256" key="2">
    <source>
        <dbReference type="ARBA" id="ARBA00022475"/>
    </source>
</evidence>